<accession>A0ABU9BJD9</accession>
<gene>
    <name evidence="9" type="ORF">AACH06_03850</name>
</gene>
<evidence type="ECO:0000259" key="7">
    <source>
        <dbReference type="Pfam" id="PF04542"/>
    </source>
</evidence>
<keyword evidence="3" id="KW-0731">Sigma factor</keyword>
<dbReference type="InterPro" id="IPR036388">
    <property type="entry name" value="WH-like_DNA-bd_sf"/>
</dbReference>
<organism evidence="9 10">
    <name type="scientific">Ideonella lacteola</name>
    <dbReference type="NCBI Taxonomy" id="2984193"/>
    <lineage>
        <taxon>Bacteria</taxon>
        <taxon>Pseudomonadati</taxon>
        <taxon>Pseudomonadota</taxon>
        <taxon>Betaproteobacteria</taxon>
        <taxon>Burkholderiales</taxon>
        <taxon>Sphaerotilaceae</taxon>
        <taxon>Ideonella</taxon>
    </lineage>
</organism>
<dbReference type="SUPFAM" id="SSF88946">
    <property type="entry name" value="Sigma2 domain of RNA polymerase sigma factors"/>
    <property type="match status" value="1"/>
</dbReference>
<evidence type="ECO:0000256" key="6">
    <source>
        <dbReference type="SAM" id="MobiDB-lite"/>
    </source>
</evidence>
<feature type="domain" description="RNA polymerase sigma-70 region 2" evidence="7">
    <location>
        <begin position="36"/>
        <end position="102"/>
    </location>
</feature>
<dbReference type="Pfam" id="PF08281">
    <property type="entry name" value="Sigma70_r4_2"/>
    <property type="match status" value="1"/>
</dbReference>
<dbReference type="Gene3D" id="1.10.1740.10">
    <property type="match status" value="1"/>
</dbReference>
<comment type="caution">
    <text evidence="9">The sequence shown here is derived from an EMBL/GenBank/DDBJ whole genome shotgun (WGS) entry which is preliminary data.</text>
</comment>
<dbReference type="Pfam" id="PF04542">
    <property type="entry name" value="Sigma70_r2"/>
    <property type="match status" value="1"/>
</dbReference>
<dbReference type="EMBL" id="JBBUTG010000002">
    <property type="protein sequence ID" value="MEK8029946.1"/>
    <property type="molecule type" value="Genomic_DNA"/>
</dbReference>
<evidence type="ECO:0000256" key="2">
    <source>
        <dbReference type="ARBA" id="ARBA00023015"/>
    </source>
</evidence>
<dbReference type="Gene3D" id="1.10.10.10">
    <property type="entry name" value="Winged helix-like DNA-binding domain superfamily/Winged helix DNA-binding domain"/>
    <property type="match status" value="1"/>
</dbReference>
<name>A0ABU9BJD9_9BURK</name>
<dbReference type="NCBIfam" id="TIGR02937">
    <property type="entry name" value="sigma70-ECF"/>
    <property type="match status" value="1"/>
</dbReference>
<dbReference type="RefSeq" id="WP_341424306.1">
    <property type="nucleotide sequence ID" value="NZ_JBBUTG010000002.1"/>
</dbReference>
<protein>
    <submittedName>
        <fullName evidence="9">RNA polymerase sigma factor</fullName>
    </submittedName>
</protein>
<dbReference type="SUPFAM" id="SSF88659">
    <property type="entry name" value="Sigma3 and sigma4 domains of RNA polymerase sigma factors"/>
    <property type="match status" value="1"/>
</dbReference>
<dbReference type="Proteomes" id="UP001371218">
    <property type="component" value="Unassembled WGS sequence"/>
</dbReference>
<evidence type="ECO:0000259" key="8">
    <source>
        <dbReference type="Pfam" id="PF08281"/>
    </source>
</evidence>
<feature type="region of interest" description="Disordered" evidence="6">
    <location>
        <begin position="1"/>
        <end position="25"/>
    </location>
</feature>
<dbReference type="InterPro" id="IPR013324">
    <property type="entry name" value="RNA_pol_sigma_r3/r4-like"/>
</dbReference>
<comment type="similarity">
    <text evidence="1">Belongs to the sigma-70 factor family. ECF subfamily.</text>
</comment>
<evidence type="ECO:0000256" key="3">
    <source>
        <dbReference type="ARBA" id="ARBA00023082"/>
    </source>
</evidence>
<evidence type="ECO:0000256" key="5">
    <source>
        <dbReference type="ARBA" id="ARBA00023163"/>
    </source>
</evidence>
<keyword evidence="5" id="KW-0804">Transcription</keyword>
<keyword evidence="10" id="KW-1185">Reference proteome</keyword>
<dbReference type="PANTHER" id="PTHR43133">
    <property type="entry name" value="RNA POLYMERASE ECF-TYPE SIGMA FACTO"/>
    <property type="match status" value="1"/>
</dbReference>
<keyword evidence="2" id="KW-0805">Transcription regulation</keyword>
<evidence type="ECO:0000313" key="10">
    <source>
        <dbReference type="Proteomes" id="UP001371218"/>
    </source>
</evidence>
<dbReference type="InterPro" id="IPR013325">
    <property type="entry name" value="RNA_pol_sigma_r2"/>
</dbReference>
<dbReference type="InterPro" id="IPR007627">
    <property type="entry name" value="RNA_pol_sigma70_r2"/>
</dbReference>
<feature type="domain" description="RNA polymerase sigma factor 70 region 4 type 2" evidence="8">
    <location>
        <begin position="158"/>
        <end position="187"/>
    </location>
</feature>
<feature type="compositionally biased region" description="Pro residues" evidence="6">
    <location>
        <begin position="1"/>
        <end position="21"/>
    </location>
</feature>
<dbReference type="InterPro" id="IPR039425">
    <property type="entry name" value="RNA_pol_sigma-70-like"/>
</dbReference>
<evidence type="ECO:0000256" key="1">
    <source>
        <dbReference type="ARBA" id="ARBA00010641"/>
    </source>
</evidence>
<dbReference type="InterPro" id="IPR013249">
    <property type="entry name" value="RNA_pol_sigma70_r4_t2"/>
</dbReference>
<dbReference type="InterPro" id="IPR014284">
    <property type="entry name" value="RNA_pol_sigma-70_dom"/>
</dbReference>
<sequence>MQTPGPLPCPLPGHSPCPSPRAIPSDAQAGIDIDQLFRAHRWHVQAFVSRYVGDAADAEDVTQVTFMEAARCASQFTGLSKPSTWLFGIALNMARNHVRQRRNALDTEELDFHAEILGADHADPATQFERRDRLDKALAMVSRMSSELQYTFHAVLDSGQTYEGAAQALGIPVGTVRSRLSRIRDHLRCLDAHSAGRPMRAQ</sequence>
<reference evidence="9 10" key="1">
    <citation type="submission" date="2024-04" db="EMBL/GenBank/DDBJ databases">
        <title>Novel species of the genus Ideonella isolated from streams.</title>
        <authorList>
            <person name="Lu H."/>
        </authorList>
    </citation>
    <scope>NUCLEOTIDE SEQUENCE [LARGE SCALE GENOMIC DNA]</scope>
    <source>
        <strain evidence="9 10">DXS29W</strain>
    </source>
</reference>
<keyword evidence="4" id="KW-0238">DNA-binding</keyword>
<dbReference type="PANTHER" id="PTHR43133:SF8">
    <property type="entry name" value="RNA POLYMERASE SIGMA FACTOR HI_1459-RELATED"/>
    <property type="match status" value="1"/>
</dbReference>
<evidence type="ECO:0000313" key="9">
    <source>
        <dbReference type="EMBL" id="MEK8029946.1"/>
    </source>
</evidence>
<evidence type="ECO:0000256" key="4">
    <source>
        <dbReference type="ARBA" id="ARBA00023125"/>
    </source>
</evidence>
<proteinExistence type="inferred from homology"/>